<reference evidence="6 7" key="1">
    <citation type="submission" date="2021-03" db="EMBL/GenBank/DDBJ databases">
        <title>Genomic Encyclopedia of Type Strains, Phase IV (KMG-IV): sequencing the most valuable type-strain genomes for metagenomic binning, comparative biology and taxonomic classification.</title>
        <authorList>
            <person name="Goeker M."/>
        </authorList>
    </citation>
    <scope>NUCLEOTIDE SEQUENCE [LARGE SCALE GENOMIC DNA]</scope>
    <source>
        <strain evidence="6 7">DSM 1289</strain>
    </source>
</reference>
<gene>
    <name evidence="6" type="ORF">J2Z43_000752</name>
</gene>
<evidence type="ECO:0000256" key="2">
    <source>
        <dbReference type="ARBA" id="ARBA00022692"/>
    </source>
</evidence>
<dbReference type="Proteomes" id="UP000767291">
    <property type="component" value="Unassembled WGS sequence"/>
</dbReference>
<dbReference type="InterPro" id="IPR006480">
    <property type="entry name" value="Phage_holin_4_1"/>
</dbReference>
<evidence type="ECO:0000313" key="6">
    <source>
        <dbReference type="EMBL" id="MBP1854362.1"/>
    </source>
</evidence>
<keyword evidence="4 5" id="KW-0472">Membrane</keyword>
<comment type="caution">
    <text evidence="6">The sequence shown here is derived from an EMBL/GenBank/DDBJ whole genome shotgun (WGS) entry which is preliminary data.</text>
</comment>
<dbReference type="Pfam" id="PF05105">
    <property type="entry name" value="Phage_holin_4_1"/>
    <property type="match status" value="1"/>
</dbReference>
<feature type="transmembrane region" description="Helical" evidence="5">
    <location>
        <begin position="28"/>
        <end position="46"/>
    </location>
</feature>
<evidence type="ECO:0000313" key="7">
    <source>
        <dbReference type="Proteomes" id="UP000767291"/>
    </source>
</evidence>
<sequence>MNIYSEKVSTIVTLICTALTWMLGTWDIAITVLLMFIVLDYALGLIKGKVHKRLKKWVYWFSEGECNIYSINSSVVCLIT</sequence>
<name>A0ABS4E8U6_9FIRM</name>
<evidence type="ECO:0000256" key="3">
    <source>
        <dbReference type="ARBA" id="ARBA00022989"/>
    </source>
</evidence>
<accession>A0ABS4E8U6</accession>
<evidence type="ECO:0000256" key="4">
    <source>
        <dbReference type="ARBA" id="ARBA00023136"/>
    </source>
</evidence>
<comment type="subcellular location">
    <subcellularLocation>
        <location evidence="1">Membrane</location>
        <topology evidence="1">Multi-pass membrane protein</topology>
    </subcellularLocation>
</comment>
<keyword evidence="2 5" id="KW-0812">Transmembrane</keyword>
<evidence type="ECO:0000256" key="1">
    <source>
        <dbReference type="ARBA" id="ARBA00004141"/>
    </source>
</evidence>
<keyword evidence="3 5" id="KW-1133">Transmembrane helix</keyword>
<organism evidence="6 7">
    <name type="scientific">Metaclostridioides mangenotii</name>
    <dbReference type="NCBI Taxonomy" id="1540"/>
    <lineage>
        <taxon>Bacteria</taxon>
        <taxon>Bacillati</taxon>
        <taxon>Bacillota</taxon>
        <taxon>Clostridia</taxon>
        <taxon>Peptostreptococcales</taxon>
        <taxon>Peptostreptococcaceae</taxon>
        <taxon>Metaclostridioides</taxon>
    </lineage>
</organism>
<dbReference type="EMBL" id="JAGGJX010000001">
    <property type="protein sequence ID" value="MBP1854362.1"/>
    <property type="molecule type" value="Genomic_DNA"/>
</dbReference>
<protein>
    <submittedName>
        <fullName evidence="6">Phage-related holin</fullName>
    </submittedName>
</protein>
<proteinExistence type="predicted"/>
<keyword evidence="7" id="KW-1185">Reference proteome</keyword>
<evidence type="ECO:0000256" key="5">
    <source>
        <dbReference type="SAM" id="Phobius"/>
    </source>
</evidence>